<name>A0A5B7FLT8_PORTR</name>
<dbReference type="Proteomes" id="UP000324222">
    <property type="component" value="Unassembled WGS sequence"/>
</dbReference>
<gene>
    <name evidence="2" type="ORF">E2C01_040166</name>
</gene>
<reference evidence="2 3" key="1">
    <citation type="submission" date="2019-05" db="EMBL/GenBank/DDBJ databases">
        <title>Another draft genome of Portunus trituberculatus and its Hox gene families provides insights of decapod evolution.</title>
        <authorList>
            <person name="Jeong J.-H."/>
            <person name="Song I."/>
            <person name="Kim S."/>
            <person name="Choi T."/>
            <person name="Kim D."/>
            <person name="Ryu S."/>
            <person name="Kim W."/>
        </authorList>
    </citation>
    <scope>NUCLEOTIDE SEQUENCE [LARGE SCALE GENOMIC DNA]</scope>
    <source>
        <tissue evidence="2">Muscle</tissue>
    </source>
</reference>
<protein>
    <submittedName>
        <fullName evidence="2">Uncharacterized protein</fullName>
    </submittedName>
</protein>
<dbReference type="EMBL" id="VSRR010007213">
    <property type="protein sequence ID" value="MPC46446.1"/>
    <property type="molecule type" value="Genomic_DNA"/>
</dbReference>
<comment type="caution">
    <text evidence="2">The sequence shown here is derived from an EMBL/GenBank/DDBJ whole genome shotgun (WGS) entry which is preliminary data.</text>
</comment>
<sequence length="196" mass="22017">MMELLPLFKPAYIAECLGIFSCTALLGTARFLLFLLLLHTPQVRFFEMDGKDSTILVFFSLSRGLPFIVCLPYPSSRFSLPPPPLPPPKPIPATSSTRPCNRSTPVLWPSIQFIPSHKPSPRSDMAINTAHNQPQRWKITLEKQEKTRGTEEVEKWGNKKSDFGSGEKGEAMTGRAGILGKMRSHFRMGKEDEEDV</sequence>
<feature type="region of interest" description="Disordered" evidence="1">
    <location>
        <begin position="144"/>
        <end position="196"/>
    </location>
</feature>
<organism evidence="2 3">
    <name type="scientific">Portunus trituberculatus</name>
    <name type="common">Swimming crab</name>
    <name type="synonym">Neptunus trituberculatus</name>
    <dbReference type="NCBI Taxonomy" id="210409"/>
    <lineage>
        <taxon>Eukaryota</taxon>
        <taxon>Metazoa</taxon>
        <taxon>Ecdysozoa</taxon>
        <taxon>Arthropoda</taxon>
        <taxon>Crustacea</taxon>
        <taxon>Multicrustacea</taxon>
        <taxon>Malacostraca</taxon>
        <taxon>Eumalacostraca</taxon>
        <taxon>Eucarida</taxon>
        <taxon>Decapoda</taxon>
        <taxon>Pleocyemata</taxon>
        <taxon>Brachyura</taxon>
        <taxon>Eubrachyura</taxon>
        <taxon>Portunoidea</taxon>
        <taxon>Portunidae</taxon>
        <taxon>Portuninae</taxon>
        <taxon>Portunus</taxon>
    </lineage>
</organism>
<proteinExistence type="predicted"/>
<dbReference type="AlphaFoldDB" id="A0A5B7FLT8"/>
<keyword evidence="3" id="KW-1185">Reference proteome</keyword>
<accession>A0A5B7FLT8</accession>
<evidence type="ECO:0000256" key="1">
    <source>
        <dbReference type="SAM" id="MobiDB-lite"/>
    </source>
</evidence>
<evidence type="ECO:0000313" key="2">
    <source>
        <dbReference type="EMBL" id="MPC46446.1"/>
    </source>
</evidence>
<feature type="compositionally biased region" description="Basic and acidic residues" evidence="1">
    <location>
        <begin position="144"/>
        <end position="170"/>
    </location>
</feature>
<evidence type="ECO:0000313" key="3">
    <source>
        <dbReference type="Proteomes" id="UP000324222"/>
    </source>
</evidence>